<comment type="caution">
    <text evidence="7">The sequence shown here is derived from an EMBL/GenBank/DDBJ whole genome shotgun (WGS) entry which is preliminary data.</text>
</comment>
<keyword evidence="2" id="KW-0949">S-adenosyl-L-methionine</keyword>
<accession>U2ECX8</accession>
<evidence type="ECO:0000256" key="3">
    <source>
        <dbReference type="ARBA" id="ARBA00022723"/>
    </source>
</evidence>
<gene>
    <name evidence="7" type="ORF">HLPCO_001602</name>
</gene>
<evidence type="ECO:0000256" key="2">
    <source>
        <dbReference type="ARBA" id="ARBA00022691"/>
    </source>
</evidence>
<keyword evidence="5" id="KW-0411">Iron-sulfur</keyword>
<dbReference type="GO" id="GO:0046872">
    <property type="term" value="F:metal ion binding"/>
    <property type="evidence" value="ECO:0007669"/>
    <property type="project" value="UniProtKB-KW"/>
</dbReference>
<protein>
    <submittedName>
        <fullName evidence="7">Radical SAM protein</fullName>
    </submittedName>
</protein>
<dbReference type="InParanoid" id="U2ECX8"/>
<name>U2ECX8_9MOLU</name>
<dbReference type="eggNOG" id="COG1032">
    <property type="taxonomic scope" value="Bacteria"/>
</dbReference>
<evidence type="ECO:0000256" key="1">
    <source>
        <dbReference type="ARBA" id="ARBA00022485"/>
    </source>
</evidence>
<keyword evidence="1" id="KW-0004">4Fe-4S</keyword>
<reference evidence="7 8" key="1">
    <citation type="journal article" date="2011" name="J. Bacteriol.">
        <title>Genome sequence of Haloplasma contractile, an unusual contractile bacterium from a deep-sea anoxic brine lake.</title>
        <authorList>
            <person name="Antunes A."/>
            <person name="Alam I."/>
            <person name="El Dorry H."/>
            <person name="Siam R."/>
            <person name="Robertson A."/>
            <person name="Bajic V.B."/>
            <person name="Stingl U."/>
        </authorList>
    </citation>
    <scope>NUCLEOTIDE SEQUENCE [LARGE SCALE GENOMIC DNA]</scope>
    <source>
        <strain evidence="7 8">SSD-17B</strain>
    </source>
</reference>
<dbReference type="EMBL" id="AFNU02000004">
    <property type="protein sequence ID" value="ERJ12611.1"/>
    <property type="molecule type" value="Genomic_DNA"/>
</dbReference>
<feature type="domain" description="UPF0313" evidence="6">
    <location>
        <begin position="3"/>
        <end position="96"/>
    </location>
</feature>
<evidence type="ECO:0000313" key="7">
    <source>
        <dbReference type="EMBL" id="ERJ12611.1"/>
    </source>
</evidence>
<dbReference type="GO" id="GO:0051539">
    <property type="term" value="F:4 iron, 4 sulfur cluster binding"/>
    <property type="evidence" value="ECO:0007669"/>
    <property type="project" value="UniProtKB-KW"/>
</dbReference>
<keyword evidence="8" id="KW-1185">Reference proteome</keyword>
<evidence type="ECO:0000259" key="6">
    <source>
        <dbReference type="Pfam" id="PF08497"/>
    </source>
</evidence>
<dbReference type="Pfam" id="PF08497">
    <property type="entry name" value="Radical_SAM_N"/>
    <property type="match status" value="1"/>
</dbReference>
<evidence type="ECO:0000313" key="8">
    <source>
        <dbReference type="Proteomes" id="UP000005707"/>
    </source>
</evidence>
<dbReference type="PANTHER" id="PTHR32331">
    <property type="entry name" value="UPF0313 PROTEIN YGIQ"/>
    <property type="match status" value="1"/>
</dbReference>
<reference evidence="7 8" key="2">
    <citation type="journal article" date="2013" name="PLoS ONE">
        <title>INDIGO - INtegrated Data Warehouse of MIcrobial GenOmes with Examples from the Red Sea Extremophiles.</title>
        <authorList>
            <person name="Alam I."/>
            <person name="Antunes A."/>
            <person name="Kamau A.A."/>
            <person name="Ba Alawi W."/>
            <person name="Kalkatawi M."/>
            <person name="Stingl U."/>
            <person name="Bajic V.B."/>
        </authorList>
    </citation>
    <scope>NUCLEOTIDE SEQUENCE [LARGE SCALE GENOMIC DNA]</scope>
    <source>
        <strain evidence="7 8">SSD-17B</strain>
    </source>
</reference>
<keyword evidence="4" id="KW-0408">Iron</keyword>
<sequence>MSFLPISRKEIEERGWDQVDFVLVSGDAYIDHPSFGTAIIGRVLESFGYKVAILAQPDYKKASEFKKFGKPRLGFLVTAGNIDSMVNHYTVAKKNVKKIFIHRMVKWVYGQIEQQLFILNYVR</sequence>
<dbReference type="AlphaFoldDB" id="U2ECX8"/>
<keyword evidence="3" id="KW-0479">Metal-binding</keyword>
<proteinExistence type="predicted"/>
<evidence type="ECO:0000256" key="4">
    <source>
        <dbReference type="ARBA" id="ARBA00023004"/>
    </source>
</evidence>
<evidence type="ECO:0000256" key="5">
    <source>
        <dbReference type="ARBA" id="ARBA00023014"/>
    </source>
</evidence>
<dbReference type="InterPro" id="IPR022946">
    <property type="entry name" value="UPF0313"/>
</dbReference>
<dbReference type="Proteomes" id="UP000005707">
    <property type="component" value="Unassembled WGS sequence"/>
</dbReference>
<dbReference type="PANTHER" id="PTHR32331:SF0">
    <property type="entry name" value="UPF0313 PROTEIN YGIQ"/>
    <property type="match status" value="1"/>
</dbReference>
<dbReference type="STRING" id="1033810.HLPCO_001602"/>
<organism evidence="7 8">
    <name type="scientific">Haloplasma contractile SSD-17B</name>
    <dbReference type="NCBI Taxonomy" id="1033810"/>
    <lineage>
        <taxon>Bacteria</taxon>
        <taxon>Bacillati</taxon>
        <taxon>Mycoplasmatota</taxon>
        <taxon>Mollicutes</taxon>
        <taxon>Haloplasmatales</taxon>
        <taxon>Haloplasmataceae</taxon>
        <taxon>Haloplasma</taxon>
    </lineage>
</organism>
<dbReference type="InterPro" id="IPR013704">
    <property type="entry name" value="UPF0313_N"/>
</dbReference>